<evidence type="ECO:0000256" key="2">
    <source>
        <dbReference type="ARBA" id="ARBA00022692"/>
    </source>
</evidence>
<proteinExistence type="predicted"/>
<keyword evidence="9" id="KW-1185">Reference proteome</keyword>
<dbReference type="KEGG" id="ahel:Q31a_51940"/>
<feature type="transmembrane region" description="Helical" evidence="5">
    <location>
        <begin position="249"/>
        <end position="266"/>
    </location>
</feature>
<dbReference type="RefSeq" id="WP_145083255.1">
    <property type="nucleotide sequence ID" value="NZ_CP036298.1"/>
</dbReference>
<keyword evidence="3 5" id="KW-1133">Transmembrane helix</keyword>
<evidence type="ECO:0000313" key="8">
    <source>
        <dbReference type="EMBL" id="QDV26815.1"/>
    </source>
</evidence>
<dbReference type="Proteomes" id="UP000318017">
    <property type="component" value="Chromosome"/>
</dbReference>
<accession>A0A518GDY9</accession>
<sequence length="441" mass="47911">MNLTALVWFACFVGLSLASLRRPIYASLANSMVFFASPAFWWFGGGMLRSMTLRWSLVSACVMIIANVIHWNSRRESTDASKRLLFLFGAIAINAFFVNAMLADYPPESSKVFDILWKGCLASALLLFSIRTEQDVELFLFSIVLGCGFVGYEVVFAGQGSIERGRLEGFSFPGAQGANGGSAVLSLGLPLAGYFIISMRNQFYAIASLLCAPLILETILRCNSRGAYLGLIAAGITILALARGAARKRAIILCTLGVVAVLTMAQNDAIWERFNSIFASEEERDGSASERLLYWKAALHMIGDYPLGSGGEAAFTSPRGVEYIRHFRPEFRSVHNGPLDIAAGWGIQGLLLLLTAIASSTWLAVRTAFHYSHAGDSNRALLGVVLLAVVVDQFVCAFFTSVLDGEWFLWLAVCCTAFAGIAMDPSNLEEELETPAEKGIP</sequence>
<feature type="domain" description="O-antigen ligase-related" evidence="6">
    <location>
        <begin position="219"/>
        <end position="354"/>
    </location>
</feature>
<dbReference type="PANTHER" id="PTHR37422:SF13">
    <property type="entry name" value="LIPOPOLYSACCHARIDE BIOSYNTHESIS PROTEIN PA4999-RELATED"/>
    <property type="match status" value="1"/>
</dbReference>
<evidence type="ECO:0000256" key="1">
    <source>
        <dbReference type="ARBA" id="ARBA00004141"/>
    </source>
</evidence>
<feature type="transmembrane region" description="Helical" evidence="5">
    <location>
        <begin position="226"/>
        <end position="242"/>
    </location>
</feature>
<dbReference type="OrthoDB" id="253635at2"/>
<dbReference type="AlphaFoldDB" id="A0A518GDY9"/>
<dbReference type="GO" id="GO:0016020">
    <property type="term" value="C:membrane"/>
    <property type="evidence" value="ECO:0007669"/>
    <property type="project" value="UniProtKB-SubCell"/>
</dbReference>
<evidence type="ECO:0000256" key="3">
    <source>
        <dbReference type="ARBA" id="ARBA00022989"/>
    </source>
</evidence>
<dbReference type="PANTHER" id="PTHR37422">
    <property type="entry name" value="TEICHURONIC ACID BIOSYNTHESIS PROTEIN TUAE"/>
    <property type="match status" value="1"/>
</dbReference>
<evidence type="ECO:0000259" key="7">
    <source>
        <dbReference type="Pfam" id="PF19358"/>
    </source>
</evidence>
<feature type="transmembrane region" description="Helical" evidence="5">
    <location>
        <begin position="203"/>
        <end position="220"/>
    </location>
</feature>
<evidence type="ECO:0000256" key="4">
    <source>
        <dbReference type="ARBA" id="ARBA00023136"/>
    </source>
</evidence>
<reference evidence="8 9" key="1">
    <citation type="submission" date="2019-02" db="EMBL/GenBank/DDBJ databases">
        <title>Deep-cultivation of Planctomycetes and their phenomic and genomic characterization uncovers novel biology.</title>
        <authorList>
            <person name="Wiegand S."/>
            <person name="Jogler M."/>
            <person name="Boedeker C."/>
            <person name="Pinto D."/>
            <person name="Vollmers J."/>
            <person name="Rivas-Marin E."/>
            <person name="Kohn T."/>
            <person name="Peeters S.H."/>
            <person name="Heuer A."/>
            <person name="Rast P."/>
            <person name="Oberbeckmann S."/>
            <person name="Bunk B."/>
            <person name="Jeske O."/>
            <person name="Meyerdierks A."/>
            <person name="Storesund J.E."/>
            <person name="Kallscheuer N."/>
            <person name="Luecker S."/>
            <person name="Lage O.M."/>
            <person name="Pohl T."/>
            <person name="Merkel B.J."/>
            <person name="Hornburger P."/>
            <person name="Mueller R.-W."/>
            <person name="Bruemmer F."/>
            <person name="Labrenz M."/>
            <person name="Spormann A.M."/>
            <person name="Op den Camp H."/>
            <person name="Overmann J."/>
            <person name="Amann R."/>
            <person name="Jetten M.S.M."/>
            <person name="Mascher T."/>
            <person name="Medema M.H."/>
            <person name="Devos D.P."/>
            <person name="Kaster A.-K."/>
            <person name="Ovreas L."/>
            <person name="Rohde M."/>
            <person name="Galperin M.Y."/>
            <person name="Jogler C."/>
        </authorList>
    </citation>
    <scope>NUCLEOTIDE SEQUENCE [LARGE SCALE GENOMIC DNA]</scope>
    <source>
        <strain evidence="8 9">Q31a</strain>
    </source>
</reference>
<dbReference type="GO" id="GO:0016874">
    <property type="term" value="F:ligase activity"/>
    <property type="evidence" value="ECO:0007669"/>
    <property type="project" value="UniProtKB-KW"/>
</dbReference>
<gene>
    <name evidence="8" type="ORF">Q31a_51940</name>
</gene>
<feature type="domain" description="DUF5935" evidence="7">
    <location>
        <begin position="5"/>
        <end position="149"/>
    </location>
</feature>
<dbReference type="Pfam" id="PF04932">
    <property type="entry name" value="Wzy_C"/>
    <property type="match status" value="1"/>
</dbReference>
<feature type="transmembrane region" description="Helical" evidence="5">
    <location>
        <begin position="178"/>
        <end position="196"/>
    </location>
</feature>
<feature type="transmembrane region" description="Helical" evidence="5">
    <location>
        <begin position="84"/>
        <end position="103"/>
    </location>
</feature>
<protein>
    <submittedName>
        <fullName evidence="8">O-Antigen ligase</fullName>
    </submittedName>
</protein>
<evidence type="ECO:0000259" key="6">
    <source>
        <dbReference type="Pfam" id="PF04932"/>
    </source>
</evidence>
<name>A0A518GDY9_9BACT</name>
<dbReference type="InterPro" id="IPR051533">
    <property type="entry name" value="WaaL-like"/>
</dbReference>
<feature type="transmembrane region" description="Helical" evidence="5">
    <location>
        <begin position="345"/>
        <end position="369"/>
    </location>
</feature>
<dbReference type="EMBL" id="CP036298">
    <property type="protein sequence ID" value="QDV26815.1"/>
    <property type="molecule type" value="Genomic_DNA"/>
</dbReference>
<feature type="transmembrane region" description="Helical" evidence="5">
    <location>
        <begin position="381"/>
        <end position="401"/>
    </location>
</feature>
<keyword evidence="4 5" id="KW-0472">Membrane</keyword>
<keyword evidence="8" id="KW-0436">Ligase</keyword>
<comment type="subcellular location">
    <subcellularLocation>
        <location evidence="1">Membrane</location>
        <topology evidence="1">Multi-pass membrane protein</topology>
    </subcellularLocation>
</comment>
<dbReference type="Pfam" id="PF19358">
    <property type="entry name" value="DUF5935"/>
    <property type="match status" value="1"/>
</dbReference>
<feature type="transmembrane region" description="Helical" evidence="5">
    <location>
        <begin position="138"/>
        <end position="158"/>
    </location>
</feature>
<organism evidence="8 9">
    <name type="scientific">Aureliella helgolandensis</name>
    <dbReference type="NCBI Taxonomy" id="2527968"/>
    <lineage>
        <taxon>Bacteria</taxon>
        <taxon>Pseudomonadati</taxon>
        <taxon>Planctomycetota</taxon>
        <taxon>Planctomycetia</taxon>
        <taxon>Pirellulales</taxon>
        <taxon>Pirellulaceae</taxon>
        <taxon>Aureliella</taxon>
    </lineage>
</organism>
<feature type="transmembrane region" description="Helical" evidence="5">
    <location>
        <begin position="52"/>
        <end position="72"/>
    </location>
</feature>
<evidence type="ECO:0000313" key="9">
    <source>
        <dbReference type="Proteomes" id="UP000318017"/>
    </source>
</evidence>
<dbReference type="InterPro" id="IPR007016">
    <property type="entry name" value="O-antigen_ligase-rel_domated"/>
</dbReference>
<dbReference type="InterPro" id="IPR045979">
    <property type="entry name" value="DUF5935"/>
</dbReference>
<keyword evidence="2 5" id="KW-0812">Transmembrane</keyword>
<evidence type="ECO:0000256" key="5">
    <source>
        <dbReference type="SAM" id="Phobius"/>
    </source>
</evidence>
<feature type="transmembrane region" description="Helical" evidence="5">
    <location>
        <begin position="115"/>
        <end position="131"/>
    </location>
</feature>